<name>A0A1T2L5G5_9GAMM</name>
<keyword evidence="2" id="KW-1185">Reference proteome</keyword>
<accession>A0A1T2L5G5</accession>
<dbReference type="InterPro" id="IPR010642">
    <property type="entry name" value="Invasion_prot_B"/>
</dbReference>
<evidence type="ECO:0000313" key="1">
    <source>
        <dbReference type="EMBL" id="OOZ40323.1"/>
    </source>
</evidence>
<protein>
    <recommendedName>
        <fullName evidence="3">Invasion associated locus B family protein</fullName>
    </recommendedName>
</protein>
<dbReference type="Gene3D" id="2.60.40.1880">
    <property type="entry name" value="Invasion associated locus B (IalB) protein"/>
    <property type="match status" value="1"/>
</dbReference>
<comment type="caution">
    <text evidence="1">The sequence shown here is derived from an EMBL/GenBank/DDBJ whole genome shotgun (WGS) entry which is preliminary data.</text>
</comment>
<evidence type="ECO:0008006" key="3">
    <source>
        <dbReference type="Google" id="ProtNLM"/>
    </source>
</evidence>
<dbReference type="AlphaFoldDB" id="A0A1T2L5G5"/>
<dbReference type="Proteomes" id="UP000191110">
    <property type="component" value="Unassembled WGS sequence"/>
</dbReference>
<reference evidence="1 2" key="1">
    <citation type="submission" date="2016-11" db="EMBL/GenBank/DDBJ databases">
        <title>Mixed transmission modes and dynamic genome evolution in an obligate animal-bacterial symbiosis.</title>
        <authorList>
            <person name="Russell S.L."/>
            <person name="Corbett-Detig R.B."/>
            <person name="Cavanaugh C.M."/>
        </authorList>
    </citation>
    <scope>NUCLEOTIDE SEQUENCE [LARGE SCALE GENOMIC DNA]</scope>
    <source>
        <strain evidence="1">Sveles-Q1</strain>
    </source>
</reference>
<dbReference type="InterPro" id="IPR038696">
    <property type="entry name" value="IalB_sf"/>
</dbReference>
<gene>
    <name evidence="1" type="ORF">BOW53_08085</name>
</gene>
<sequence length="192" mass="20825">MPIIDQTDGVGLMKTVSKLFAVAVSVLASSMVFAEPSELKVQEEAFGDWKVACREAKSGETKKSVKLCRAYTTASQKKTGKMLFRMVLSYPNGSAIPRAVITTPLGVALMPGVELEVSGVKYNYRYLNCGARGCNVAFKVDETMLKALKQGTKASIKFALLGREKPQGVVVPLSLKGFTKSAFSLYDKRPKS</sequence>
<organism evidence="1 2">
    <name type="scientific">Solemya pervernicosa gill symbiont</name>
    <dbReference type="NCBI Taxonomy" id="642797"/>
    <lineage>
        <taxon>Bacteria</taxon>
        <taxon>Pseudomonadati</taxon>
        <taxon>Pseudomonadota</taxon>
        <taxon>Gammaproteobacteria</taxon>
        <taxon>sulfur-oxidizing symbionts</taxon>
    </lineage>
</organism>
<proteinExistence type="predicted"/>
<dbReference type="Pfam" id="PF06776">
    <property type="entry name" value="IalB"/>
    <property type="match status" value="1"/>
</dbReference>
<dbReference type="EMBL" id="MPRL01000027">
    <property type="protein sequence ID" value="OOZ40323.1"/>
    <property type="molecule type" value="Genomic_DNA"/>
</dbReference>
<evidence type="ECO:0000313" key="2">
    <source>
        <dbReference type="Proteomes" id="UP000191110"/>
    </source>
</evidence>